<evidence type="ECO:0000313" key="2">
    <source>
        <dbReference type="EMBL" id="EMS80013.1"/>
    </source>
</evidence>
<accession>S0FY66</accession>
<protein>
    <submittedName>
        <fullName evidence="2">Putative transcriptional regulator, Crp/Fnr family</fullName>
    </submittedName>
</protein>
<keyword evidence="3" id="KW-1185">Reference proteome</keyword>
<dbReference type="EMBL" id="APJX01000003">
    <property type="protein sequence ID" value="EMS80013.1"/>
    <property type="molecule type" value="Genomic_DNA"/>
</dbReference>
<dbReference type="CDD" id="cd00038">
    <property type="entry name" value="CAP_ED"/>
    <property type="match status" value="1"/>
</dbReference>
<dbReference type="PROSITE" id="PS50042">
    <property type="entry name" value="CNMP_BINDING_3"/>
    <property type="match status" value="1"/>
</dbReference>
<dbReference type="Proteomes" id="UP000014216">
    <property type="component" value="Unassembled WGS sequence"/>
</dbReference>
<evidence type="ECO:0000313" key="3">
    <source>
        <dbReference type="Proteomes" id="UP000014216"/>
    </source>
</evidence>
<sequence length="168" mass="18570">MVKIQDLRHIHMLEQMPAHLLALIGQEAQLSIFSSGTCLFKAGEKVDTFYMVIMGQVALTVALNPDIDVVLENIQSGRTFGSSALISGGPATYTAICQEPCETITLSGSRMQKLFETNDELAFYLMAGVARQYKNSMDTRAKMILKTLARHPEMKASIHDIDKLTPAY</sequence>
<dbReference type="SMART" id="SM00100">
    <property type="entry name" value="cNMP"/>
    <property type="match status" value="1"/>
</dbReference>
<dbReference type="OrthoDB" id="5506583at2"/>
<name>S0FY66_9BACT</name>
<dbReference type="RefSeq" id="WP_006965344.1">
    <property type="nucleotide sequence ID" value="NZ_APJX01000003.1"/>
</dbReference>
<comment type="caution">
    <text evidence="2">The sequence shown here is derived from an EMBL/GenBank/DDBJ whole genome shotgun (WGS) entry which is preliminary data.</text>
</comment>
<feature type="domain" description="Cyclic nucleotide-binding" evidence="1">
    <location>
        <begin position="12"/>
        <end position="132"/>
    </location>
</feature>
<dbReference type="PANTHER" id="PTHR23011">
    <property type="entry name" value="CYCLIC NUCLEOTIDE-BINDING DOMAIN CONTAINING PROTEIN"/>
    <property type="match status" value="1"/>
</dbReference>
<evidence type="ECO:0000259" key="1">
    <source>
        <dbReference type="PROSITE" id="PS50042"/>
    </source>
</evidence>
<dbReference type="InterPro" id="IPR014710">
    <property type="entry name" value="RmlC-like_jellyroll"/>
</dbReference>
<dbReference type="AlphaFoldDB" id="S0FY66"/>
<dbReference type="PANTHER" id="PTHR23011:SF28">
    <property type="entry name" value="CYCLIC NUCLEOTIDE-BINDING DOMAIN CONTAINING PROTEIN"/>
    <property type="match status" value="1"/>
</dbReference>
<organism evidence="2 3">
    <name type="scientific">Desulfotignum phosphitoxidans DSM 13687</name>
    <dbReference type="NCBI Taxonomy" id="1286635"/>
    <lineage>
        <taxon>Bacteria</taxon>
        <taxon>Pseudomonadati</taxon>
        <taxon>Thermodesulfobacteriota</taxon>
        <taxon>Desulfobacteria</taxon>
        <taxon>Desulfobacterales</taxon>
        <taxon>Desulfobacteraceae</taxon>
        <taxon>Desulfotignum</taxon>
    </lineage>
</organism>
<reference evidence="2 3" key="1">
    <citation type="journal article" date="2013" name="Genome Announc.">
        <title>Draft Genome Sequence of Desulfotignum phosphitoxidans DSM 13687 Strain FiPS-3.</title>
        <authorList>
            <person name="Poehlein A."/>
            <person name="Daniel R."/>
            <person name="Simeonova D.D."/>
        </authorList>
    </citation>
    <scope>NUCLEOTIDE SEQUENCE [LARGE SCALE GENOMIC DNA]</scope>
    <source>
        <strain evidence="2 3">DSM 13687</strain>
    </source>
</reference>
<dbReference type="Pfam" id="PF00027">
    <property type="entry name" value="cNMP_binding"/>
    <property type="match status" value="1"/>
</dbReference>
<dbReference type="InterPro" id="IPR018490">
    <property type="entry name" value="cNMP-bd_dom_sf"/>
</dbReference>
<dbReference type="SUPFAM" id="SSF51206">
    <property type="entry name" value="cAMP-binding domain-like"/>
    <property type="match status" value="1"/>
</dbReference>
<dbReference type="Gene3D" id="2.60.120.10">
    <property type="entry name" value="Jelly Rolls"/>
    <property type="match status" value="1"/>
</dbReference>
<dbReference type="InterPro" id="IPR000595">
    <property type="entry name" value="cNMP-bd_dom"/>
</dbReference>
<proteinExistence type="predicted"/>
<gene>
    <name evidence="2" type="ORF">Dpo_3c01560</name>
</gene>